<protein>
    <recommendedName>
        <fullName evidence="8">KRR-R motif-containing protein 1</fullName>
    </recommendedName>
</protein>
<evidence type="ECO:0000256" key="1">
    <source>
        <dbReference type="ARBA" id="ARBA00004604"/>
    </source>
</evidence>
<evidence type="ECO:0000313" key="11">
    <source>
        <dbReference type="Proteomes" id="UP000019763"/>
    </source>
</evidence>
<dbReference type="InterPro" id="IPR024166">
    <property type="entry name" value="rRNA_assembly_KRR1"/>
</dbReference>
<feature type="domain" description="KRR1 small subunit processome component first KH" evidence="9">
    <location>
        <begin position="30"/>
        <end position="76"/>
    </location>
</feature>
<dbReference type="eggNOG" id="KOG2874">
    <property type="taxonomic scope" value="Eukaryota"/>
</dbReference>
<dbReference type="GeneID" id="22911671"/>
<feature type="non-terminal residue" evidence="10">
    <location>
        <position position="76"/>
    </location>
</feature>
<dbReference type="InterPro" id="IPR041174">
    <property type="entry name" value="KRR1-like_KH1"/>
</dbReference>
<gene>
    <name evidence="10" type="ORF">GNI_043720</name>
</gene>
<dbReference type="PANTHER" id="PTHR12581">
    <property type="entry name" value="HIV-1 REV BINDING PROTEIN 2, 3"/>
    <property type="match status" value="1"/>
</dbReference>
<keyword evidence="5" id="KW-0694">RNA-binding</keyword>
<dbReference type="PANTHER" id="PTHR12581:SF0">
    <property type="entry name" value="KRR1 SMALL SUBUNIT PROCESSOME COMPONENT HOMOLOG"/>
    <property type="match status" value="1"/>
</dbReference>
<dbReference type="EMBL" id="AFNH02000333">
    <property type="protein sequence ID" value="EZG76990.1"/>
    <property type="molecule type" value="Genomic_DNA"/>
</dbReference>
<keyword evidence="6" id="KW-0539">Nucleus</keyword>
<reference evidence="10" key="1">
    <citation type="submission" date="2013-12" db="EMBL/GenBank/DDBJ databases">
        <authorList>
            <person name="Omoto C.K."/>
            <person name="Sibley D."/>
            <person name="Venepally P."/>
            <person name="Hadjithomas M."/>
            <person name="Karamycheva S."/>
            <person name="Brunk B."/>
            <person name="Roos D."/>
            <person name="Caler E."/>
            <person name="Lorenzi H."/>
        </authorList>
    </citation>
    <scope>NUCLEOTIDE SEQUENCE</scope>
</reference>
<dbReference type="RefSeq" id="XP_011129549.1">
    <property type="nucleotide sequence ID" value="XM_011131247.1"/>
</dbReference>
<dbReference type="GO" id="GO:0032040">
    <property type="term" value="C:small-subunit processome"/>
    <property type="evidence" value="ECO:0007669"/>
    <property type="project" value="TreeGrafter"/>
</dbReference>
<dbReference type="Gene3D" id="3.30.1370.10">
    <property type="entry name" value="K Homology domain, type 1"/>
    <property type="match status" value="1"/>
</dbReference>
<evidence type="ECO:0000256" key="7">
    <source>
        <dbReference type="ARBA" id="ARBA00023274"/>
    </source>
</evidence>
<evidence type="ECO:0000256" key="4">
    <source>
        <dbReference type="ARBA" id="ARBA00022552"/>
    </source>
</evidence>
<evidence type="ECO:0000259" key="9">
    <source>
        <dbReference type="Pfam" id="PF17903"/>
    </source>
</evidence>
<comment type="subcellular location">
    <subcellularLocation>
        <location evidence="1">Nucleus</location>
        <location evidence="1">Nucleolus</location>
    </subcellularLocation>
</comment>
<sequence>MSREETVTIDYWKEPEFNEDDVKGPFFEESSFQVVFPETRAKYIQQTWDTISAKLSEFRLKGDLDLVEKTMTVSTT</sequence>
<dbReference type="VEuPathDB" id="CryptoDB:GNI_043720"/>
<evidence type="ECO:0000256" key="8">
    <source>
        <dbReference type="ARBA" id="ARBA00032993"/>
    </source>
</evidence>
<evidence type="ECO:0000256" key="2">
    <source>
        <dbReference type="ARBA" id="ARBA00009344"/>
    </source>
</evidence>
<name>A0A023BA05_GRENI</name>
<dbReference type="Pfam" id="PF17903">
    <property type="entry name" value="KH_KRR1_1st"/>
    <property type="match status" value="1"/>
</dbReference>
<dbReference type="AlphaFoldDB" id="A0A023BA05"/>
<proteinExistence type="inferred from homology"/>
<dbReference type="InterPro" id="IPR036612">
    <property type="entry name" value="KH_dom_type_1_sf"/>
</dbReference>
<dbReference type="GO" id="GO:0006364">
    <property type="term" value="P:rRNA processing"/>
    <property type="evidence" value="ECO:0007669"/>
    <property type="project" value="UniProtKB-KW"/>
</dbReference>
<dbReference type="OrthoDB" id="441223at2759"/>
<accession>A0A023BA05</accession>
<evidence type="ECO:0000256" key="5">
    <source>
        <dbReference type="ARBA" id="ARBA00022884"/>
    </source>
</evidence>
<keyword evidence="11" id="KW-1185">Reference proteome</keyword>
<evidence type="ECO:0000256" key="3">
    <source>
        <dbReference type="ARBA" id="ARBA00022517"/>
    </source>
</evidence>
<keyword evidence="7" id="KW-0687">Ribonucleoprotein</keyword>
<evidence type="ECO:0000256" key="6">
    <source>
        <dbReference type="ARBA" id="ARBA00023242"/>
    </source>
</evidence>
<comment type="caution">
    <text evidence="10">The sequence shown here is derived from an EMBL/GenBank/DDBJ whole genome shotgun (WGS) entry which is preliminary data.</text>
</comment>
<evidence type="ECO:0000313" key="10">
    <source>
        <dbReference type="EMBL" id="EZG76990.1"/>
    </source>
</evidence>
<dbReference type="OMA" id="QQTWDTI"/>
<organism evidence="10 11">
    <name type="scientific">Gregarina niphandrodes</name>
    <name type="common">Septate eugregarine</name>
    <dbReference type="NCBI Taxonomy" id="110365"/>
    <lineage>
        <taxon>Eukaryota</taxon>
        <taxon>Sar</taxon>
        <taxon>Alveolata</taxon>
        <taxon>Apicomplexa</taxon>
        <taxon>Conoidasida</taxon>
        <taxon>Gregarinasina</taxon>
        <taxon>Eugregarinorida</taxon>
        <taxon>Gregarinidae</taxon>
        <taxon>Gregarina</taxon>
    </lineage>
</organism>
<dbReference type="GO" id="GO:0003723">
    <property type="term" value="F:RNA binding"/>
    <property type="evidence" value="ECO:0007669"/>
    <property type="project" value="UniProtKB-KW"/>
</dbReference>
<dbReference type="Proteomes" id="UP000019763">
    <property type="component" value="Unassembled WGS sequence"/>
</dbReference>
<keyword evidence="3" id="KW-0690">Ribosome biogenesis</keyword>
<comment type="similarity">
    <text evidence="2">Belongs to the KRR1 family.</text>
</comment>
<keyword evidence="4" id="KW-0698">rRNA processing</keyword>